<evidence type="ECO:0000313" key="1">
    <source>
        <dbReference type="EMBL" id="AIF85376.1"/>
    </source>
</evidence>
<dbReference type="KEGG" id="nev:NTE_03347"/>
<dbReference type="HOGENOM" id="CLU_038336_0_0_2"/>
<dbReference type="EMBL" id="CP007174">
    <property type="protein sequence ID" value="AIF85376.1"/>
    <property type="molecule type" value="Genomic_DNA"/>
</dbReference>
<dbReference type="PANTHER" id="PTHR39640:SF1">
    <property type="entry name" value="DUF790 FAMILY PROTEIN"/>
    <property type="match status" value="1"/>
</dbReference>
<dbReference type="RefSeq" id="WP_148701792.1">
    <property type="nucleotide sequence ID" value="NZ_CP007174.1"/>
</dbReference>
<name>A0A075MUN1_9ARCH</name>
<accession>A0A075MUN1</accession>
<evidence type="ECO:0000313" key="2">
    <source>
        <dbReference type="Proteomes" id="UP000028194"/>
    </source>
</evidence>
<dbReference type="STRING" id="1459636.NTE_03347"/>
<dbReference type="AlphaFoldDB" id="A0A075MUN1"/>
<sequence length="598" mass="67624">MLAAPLLRVRTTRNGSIVPLFCTRDEETGLAKRLIQEFEAAWKKRERKAELDDRIAEVESEYNRDFKLVRGLCALLERRCTFESATVSTATTISAATTNVTLVEPAAVRKALFEESSRRGFALTDMERKEIIDIVASRLHLSADAIASIMWSDLDDNLILEKFDAIDAKSLVGWYNLALVQTLLFNCTKLEFSVSGGLNWKRILRRVKRLGLMYYLQQEDHDKSRKRIVCSIEGPLSLFRLTDRYGTALARLLPSIVVLSKGSEWRINAWIMRRTMEGKRTLYEFNLSDSEAPSLLTDPFYYYYNNNNEGSKRGEELQLSPDYFDSAVEEKFARRFEAAAAAGWKLVREPDPLIVSDGRALIPDFMFEKYGKRVYLEIVGFWTPEYLERKLKKLADIIIGNYNAGQATDLFIALNKDLACSNAVLSSLSFHLIPKERLILYGSDAVPIKPVLDYLKSIDKETAEQSISNPNLKAELDRAKDVISIDEIVIENKESNCPSPLPPEVVMKIALRDHGDRYMEVAGTHLISKEKAGRLESLLACIIKFTDACAVLAQNEIPELCQAELVSKLGYDVVWQSMDPGSAVIVKKRNEKKESDAA</sequence>
<dbReference type="Pfam" id="PF05626">
    <property type="entry name" value="DUF790"/>
    <property type="match status" value="1"/>
</dbReference>
<dbReference type="Proteomes" id="UP000028194">
    <property type="component" value="Chromosome"/>
</dbReference>
<reference evidence="1 2" key="1">
    <citation type="journal article" date="2014" name="PLoS ONE">
        <title>Genome Sequence of Candidatus Nitrososphaera evergladensis from Group I.1b Enriched from Everglades Soil Reveals Novel Genomic Features of the Ammonia-Oxidizing Archaea.</title>
        <authorList>
            <person name="Zhalnina K.V."/>
            <person name="Dias R."/>
            <person name="Leonard M.T."/>
            <person name="Dorr de Quadros P."/>
            <person name="Camargo F.A."/>
            <person name="Drew J.C."/>
            <person name="Farmerie W.G."/>
            <person name="Daroub S.H."/>
            <person name="Triplett E.W."/>
        </authorList>
    </citation>
    <scope>NUCLEOTIDE SEQUENCE [LARGE SCALE GENOMIC DNA]</scope>
    <source>
        <strain evidence="1 2">SR1</strain>
    </source>
</reference>
<protein>
    <recommendedName>
        <fullName evidence="3">DUF790 family protein</fullName>
    </recommendedName>
</protein>
<gene>
    <name evidence="1" type="ORF">NTE_03347</name>
</gene>
<organism evidence="1 2">
    <name type="scientific">Candidatus Nitrososphaera evergladensis SR1</name>
    <dbReference type="NCBI Taxonomy" id="1459636"/>
    <lineage>
        <taxon>Archaea</taxon>
        <taxon>Nitrososphaerota</taxon>
        <taxon>Nitrososphaeria</taxon>
        <taxon>Nitrososphaerales</taxon>
        <taxon>Nitrososphaeraceae</taxon>
        <taxon>Nitrososphaera</taxon>
    </lineage>
</organism>
<proteinExistence type="predicted"/>
<dbReference type="GeneID" id="41598996"/>
<dbReference type="PANTHER" id="PTHR39640">
    <property type="entry name" value="VNG6129C"/>
    <property type="match status" value="1"/>
</dbReference>
<keyword evidence="2" id="KW-1185">Reference proteome</keyword>
<dbReference type="eggNOG" id="arCOG04356">
    <property type="taxonomic scope" value="Archaea"/>
</dbReference>
<dbReference type="InterPro" id="IPR008508">
    <property type="entry name" value="Bax1"/>
</dbReference>
<evidence type="ECO:0008006" key="3">
    <source>
        <dbReference type="Google" id="ProtNLM"/>
    </source>
</evidence>
<dbReference type="OrthoDB" id="57367at2157"/>